<evidence type="ECO:0000256" key="2">
    <source>
        <dbReference type="SAM" id="SignalP"/>
    </source>
</evidence>
<feature type="chain" id="PRO_5020875882" evidence="2">
    <location>
        <begin position="23"/>
        <end position="194"/>
    </location>
</feature>
<dbReference type="PANTHER" id="PTHR21439:SF0">
    <property type="entry name" value="PROTEIN OSCP1"/>
    <property type="match status" value="1"/>
</dbReference>
<dbReference type="EMBL" id="KZ995637">
    <property type="protein sequence ID" value="RKO90269.1"/>
    <property type="molecule type" value="Genomic_DNA"/>
</dbReference>
<accession>A0A4P9WC94</accession>
<name>A0A4P9WC94_9FUNG</name>
<evidence type="ECO:0000313" key="3">
    <source>
        <dbReference type="EMBL" id="RKO90269.1"/>
    </source>
</evidence>
<feature type="region of interest" description="Disordered" evidence="1">
    <location>
        <begin position="148"/>
        <end position="194"/>
    </location>
</feature>
<dbReference type="InterPro" id="IPR019332">
    <property type="entry name" value="OSCP1"/>
</dbReference>
<organism evidence="3 4">
    <name type="scientific">Blyttiomyces helicus</name>
    <dbReference type="NCBI Taxonomy" id="388810"/>
    <lineage>
        <taxon>Eukaryota</taxon>
        <taxon>Fungi</taxon>
        <taxon>Fungi incertae sedis</taxon>
        <taxon>Chytridiomycota</taxon>
        <taxon>Chytridiomycota incertae sedis</taxon>
        <taxon>Chytridiomycetes</taxon>
        <taxon>Chytridiomycetes incertae sedis</taxon>
        <taxon>Blyttiomyces</taxon>
    </lineage>
</organism>
<keyword evidence="2" id="KW-0732">Signal</keyword>
<dbReference type="Pfam" id="PF10188">
    <property type="entry name" value="Oscp1"/>
    <property type="match status" value="1"/>
</dbReference>
<dbReference type="AlphaFoldDB" id="A0A4P9WC94"/>
<evidence type="ECO:0000313" key="4">
    <source>
        <dbReference type="Proteomes" id="UP000269721"/>
    </source>
</evidence>
<keyword evidence="4" id="KW-1185">Reference proteome</keyword>
<dbReference type="PANTHER" id="PTHR21439">
    <property type="entry name" value="OXIDORED-NITRO DOMAIN-CONTAINING PROTEIN"/>
    <property type="match status" value="1"/>
</dbReference>
<evidence type="ECO:0000256" key="1">
    <source>
        <dbReference type="SAM" id="MobiDB-lite"/>
    </source>
</evidence>
<dbReference type="GO" id="GO:0005886">
    <property type="term" value="C:plasma membrane"/>
    <property type="evidence" value="ECO:0007669"/>
    <property type="project" value="TreeGrafter"/>
</dbReference>
<gene>
    <name evidence="3" type="ORF">BDK51DRAFT_46580</name>
</gene>
<reference evidence="4" key="1">
    <citation type="journal article" date="2018" name="Nat. Microbiol.">
        <title>Leveraging single-cell genomics to expand the fungal tree of life.</title>
        <authorList>
            <person name="Ahrendt S.R."/>
            <person name="Quandt C.A."/>
            <person name="Ciobanu D."/>
            <person name="Clum A."/>
            <person name="Salamov A."/>
            <person name="Andreopoulos B."/>
            <person name="Cheng J.F."/>
            <person name="Woyke T."/>
            <person name="Pelin A."/>
            <person name="Henrissat B."/>
            <person name="Reynolds N.K."/>
            <person name="Benny G.L."/>
            <person name="Smith M.E."/>
            <person name="James T.Y."/>
            <person name="Grigoriev I.V."/>
        </authorList>
    </citation>
    <scope>NUCLEOTIDE SEQUENCE [LARGE SCALE GENOMIC DNA]</scope>
</reference>
<proteinExistence type="predicted"/>
<dbReference type="Proteomes" id="UP000269721">
    <property type="component" value="Unassembled WGS sequence"/>
</dbReference>
<protein>
    <submittedName>
        <fullName evidence="3">Uncharacterized protein</fullName>
    </submittedName>
</protein>
<dbReference type="OrthoDB" id="2157380at2759"/>
<feature type="signal peptide" evidence="2">
    <location>
        <begin position="1"/>
        <end position="22"/>
    </location>
</feature>
<dbReference type="GO" id="GO:0005737">
    <property type="term" value="C:cytoplasm"/>
    <property type="evidence" value="ECO:0007669"/>
    <property type="project" value="TreeGrafter"/>
</dbReference>
<sequence length="194" mass="21344">MSQHANLVLLLNLGGQIVYVFQHRMAAQDTPAVEIAAVLDQIIATLLDSALLEDLATPQPPYSLQSLRSIVERIAHSSSLILEERRVDEVRVGCPDAGMGRRWVRMRPKRGPVLLTRAPWVPFNDATKSNTKGSLNFVPFPLPPSSALLPSPRFPPPHSHRRNGPFDAPIRDAEPYRWSRGGAPGVKPNANAGR</sequence>